<protein>
    <recommendedName>
        <fullName evidence="3">DUF5666 domain-containing protein</fullName>
    </recommendedName>
</protein>
<name>A0ABW2L8I7_9BACT</name>
<dbReference type="EMBL" id="JBHTBS010000006">
    <property type="protein sequence ID" value="MFC7337973.1"/>
    <property type="molecule type" value="Genomic_DNA"/>
</dbReference>
<gene>
    <name evidence="1" type="ORF">ACFQY0_12345</name>
</gene>
<sequence length="479" mass="52466">MKGLLVWILTMGMAFGLETAGWRISVDKLVNGGLKNPKVEKLEKAPAESAFFEAGDELWDLSGAVELELWGVVESLRNVDPFAVPEEPWVVDHVGFGGEWLVWNASSGVIVGRTTLAEMALIEDTLDLRSEPFHLRKTIEVGAKAKEKRVSLISRSGEMAKIETESIDLDVATNVDQDLKWLDLQLAVTMDAGESVKEEVQTGVTMKLGQEMKVAAWKDASRDWEMTANAEALTVYGIPVGAVRLIESEGRVVGMGMDRPYDDKRLDGKKLGDGLFVRLFPVPPDFIERITYEPDGKKTKKSAWKLPDMEVPEPLKTSLAGRYIDVSGPLKSNGVRFEHGSAVAGFDPRRSMVLLVNDAENQDMAEAIFACCDGGSLFVVELNFDWEDGACMLLLRSGEKAWIKRTKGEKEVSSLEAAPNVGSDGKVVDLRFFLQTMEGDALNTAVTLAEGVPVEVGSFLKGGVERNVRVTAKVLESGR</sequence>
<keyword evidence="2" id="KW-1185">Reference proteome</keyword>
<dbReference type="RefSeq" id="WP_379712791.1">
    <property type="nucleotide sequence ID" value="NZ_JBHTBS010000006.1"/>
</dbReference>
<accession>A0ABW2L8I7</accession>
<evidence type="ECO:0008006" key="3">
    <source>
        <dbReference type="Google" id="ProtNLM"/>
    </source>
</evidence>
<dbReference type="Proteomes" id="UP001596472">
    <property type="component" value="Unassembled WGS sequence"/>
</dbReference>
<organism evidence="1 2">
    <name type="scientific">Haloferula chungangensis</name>
    <dbReference type="NCBI Taxonomy" id="1048331"/>
    <lineage>
        <taxon>Bacteria</taxon>
        <taxon>Pseudomonadati</taxon>
        <taxon>Verrucomicrobiota</taxon>
        <taxon>Verrucomicrobiia</taxon>
        <taxon>Verrucomicrobiales</taxon>
        <taxon>Verrucomicrobiaceae</taxon>
        <taxon>Haloferula</taxon>
    </lineage>
</organism>
<evidence type="ECO:0000313" key="1">
    <source>
        <dbReference type="EMBL" id="MFC7337973.1"/>
    </source>
</evidence>
<comment type="caution">
    <text evidence="1">The sequence shown here is derived from an EMBL/GenBank/DDBJ whole genome shotgun (WGS) entry which is preliminary data.</text>
</comment>
<proteinExistence type="predicted"/>
<reference evidence="2" key="1">
    <citation type="journal article" date="2019" name="Int. J. Syst. Evol. Microbiol.">
        <title>The Global Catalogue of Microorganisms (GCM) 10K type strain sequencing project: providing services to taxonomists for standard genome sequencing and annotation.</title>
        <authorList>
            <consortium name="The Broad Institute Genomics Platform"/>
            <consortium name="The Broad Institute Genome Sequencing Center for Infectious Disease"/>
            <person name="Wu L."/>
            <person name="Ma J."/>
        </authorList>
    </citation>
    <scope>NUCLEOTIDE SEQUENCE [LARGE SCALE GENOMIC DNA]</scope>
    <source>
        <strain evidence="2">CGMCC 4.1467</strain>
    </source>
</reference>
<evidence type="ECO:0000313" key="2">
    <source>
        <dbReference type="Proteomes" id="UP001596472"/>
    </source>
</evidence>